<evidence type="ECO:0000313" key="2">
    <source>
        <dbReference type="Proteomes" id="UP000507222"/>
    </source>
</evidence>
<organism evidence="1 2">
    <name type="scientific">Prunus armeniaca</name>
    <name type="common">Apricot</name>
    <name type="synonym">Armeniaca vulgaris</name>
    <dbReference type="NCBI Taxonomy" id="36596"/>
    <lineage>
        <taxon>Eukaryota</taxon>
        <taxon>Viridiplantae</taxon>
        <taxon>Streptophyta</taxon>
        <taxon>Embryophyta</taxon>
        <taxon>Tracheophyta</taxon>
        <taxon>Spermatophyta</taxon>
        <taxon>Magnoliopsida</taxon>
        <taxon>eudicotyledons</taxon>
        <taxon>Gunneridae</taxon>
        <taxon>Pentapetalae</taxon>
        <taxon>rosids</taxon>
        <taxon>fabids</taxon>
        <taxon>Rosales</taxon>
        <taxon>Rosaceae</taxon>
        <taxon>Amygdaloideae</taxon>
        <taxon>Amygdaleae</taxon>
        <taxon>Prunus</taxon>
    </lineage>
</organism>
<dbReference type="Proteomes" id="UP000507222">
    <property type="component" value="Unassembled WGS sequence"/>
</dbReference>
<gene>
    <name evidence="1" type="ORF">CURHAP_LOCUS19968</name>
</gene>
<protein>
    <submittedName>
        <fullName evidence="1">Uncharacterized protein</fullName>
    </submittedName>
</protein>
<proteinExistence type="predicted"/>
<dbReference type="AlphaFoldDB" id="A0A6J5UC36"/>
<sequence>MAPSYEGTVGAKQGHNHSSFTISSFQTASKTVGSLYYAFKHLKHKLNHHKTKLNVVSLQGNHEQGFASDFGFSEMKMGVVVSHC</sequence>
<reference evidence="1 2" key="1">
    <citation type="submission" date="2020-05" db="EMBL/GenBank/DDBJ databases">
        <authorList>
            <person name="Campoy J."/>
            <person name="Schneeberger K."/>
            <person name="Spophaly S."/>
        </authorList>
    </citation>
    <scope>NUCLEOTIDE SEQUENCE [LARGE SCALE GENOMIC DNA]</scope>
    <source>
        <strain evidence="1">PruArmRojPasFocal</strain>
    </source>
</reference>
<accession>A0A6J5UC36</accession>
<evidence type="ECO:0000313" key="1">
    <source>
        <dbReference type="EMBL" id="CAB4272994.1"/>
    </source>
</evidence>
<dbReference type="EMBL" id="CAEKDK010000003">
    <property type="protein sequence ID" value="CAB4272994.1"/>
    <property type="molecule type" value="Genomic_DNA"/>
</dbReference>
<name>A0A6J5UC36_PRUAR</name>